<sequence>MRDTRDRLTALAVGMLTAATLAAQPVATPSAAAHDGLPFGVGERLVYGTRVARFGEIGQGTMWIEGPADVRGQPTYRLHFDFDAKVGLVRVTNRTESWLDAHDPRRLRALRFHKHERQPLSKHDQRVELHPDERRWDAADGSAGTTSTDAPLDELSYLYFIRTLPLVIDSTYRFDRHFEAERNPTTVRAVGREPVVTPAGTFQTLLVEMRVRDARRYKGDGVLWINLTDDACRIPVRIQSRMPLVGAAVLTLRSYTHGSAAP</sequence>
<evidence type="ECO:0000313" key="4">
    <source>
        <dbReference type="Proteomes" id="UP001161325"/>
    </source>
</evidence>
<keyword evidence="4" id="KW-1185">Reference proteome</keyword>
<proteinExistence type="predicted"/>
<evidence type="ECO:0000313" key="3">
    <source>
        <dbReference type="EMBL" id="GLC24879.1"/>
    </source>
</evidence>
<dbReference type="EMBL" id="BRXS01000002">
    <property type="protein sequence ID" value="GLC24879.1"/>
    <property type="molecule type" value="Genomic_DNA"/>
</dbReference>
<feature type="chain" id="PRO_5041218676" description="DUF3108 domain-containing protein" evidence="2">
    <location>
        <begin position="24"/>
        <end position="262"/>
    </location>
</feature>
<name>A0AA37Q1Y1_9BACT</name>
<evidence type="ECO:0008006" key="5">
    <source>
        <dbReference type="Google" id="ProtNLM"/>
    </source>
</evidence>
<keyword evidence="2" id="KW-0732">Signal</keyword>
<protein>
    <recommendedName>
        <fullName evidence="5">DUF3108 domain-containing protein</fullName>
    </recommendedName>
</protein>
<feature type="compositionally biased region" description="Basic and acidic residues" evidence="1">
    <location>
        <begin position="118"/>
        <end position="138"/>
    </location>
</feature>
<feature type="signal peptide" evidence="2">
    <location>
        <begin position="1"/>
        <end position="23"/>
    </location>
</feature>
<evidence type="ECO:0000256" key="1">
    <source>
        <dbReference type="SAM" id="MobiDB-lite"/>
    </source>
</evidence>
<dbReference type="Pfam" id="PF11306">
    <property type="entry name" value="DUF3108"/>
    <property type="match status" value="1"/>
</dbReference>
<reference evidence="3" key="1">
    <citation type="submission" date="2022-08" db="EMBL/GenBank/DDBJ databases">
        <title>Draft genome sequencing of Roseisolibacter agri AW1220.</title>
        <authorList>
            <person name="Tobiishi Y."/>
            <person name="Tonouchi A."/>
        </authorList>
    </citation>
    <scope>NUCLEOTIDE SEQUENCE</scope>
    <source>
        <strain evidence="3">AW1220</strain>
    </source>
</reference>
<comment type="caution">
    <text evidence="3">The sequence shown here is derived from an EMBL/GenBank/DDBJ whole genome shotgun (WGS) entry which is preliminary data.</text>
</comment>
<feature type="region of interest" description="Disordered" evidence="1">
    <location>
        <begin position="118"/>
        <end position="147"/>
    </location>
</feature>
<organism evidence="3 4">
    <name type="scientific">Roseisolibacter agri</name>
    <dbReference type="NCBI Taxonomy" id="2014610"/>
    <lineage>
        <taxon>Bacteria</taxon>
        <taxon>Pseudomonadati</taxon>
        <taxon>Gemmatimonadota</taxon>
        <taxon>Gemmatimonadia</taxon>
        <taxon>Gemmatimonadales</taxon>
        <taxon>Gemmatimonadaceae</taxon>
        <taxon>Roseisolibacter</taxon>
    </lineage>
</organism>
<dbReference type="InterPro" id="IPR021457">
    <property type="entry name" value="DUF3108"/>
</dbReference>
<dbReference type="Proteomes" id="UP001161325">
    <property type="component" value="Unassembled WGS sequence"/>
</dbReference>
<dbReference type="AlphaFoldDB" id="A0AA37Q1Y1"/>
<evidence type="ECO:0000256" key="2">
    <source>
        <dbReference type="SAM" id="SignalP"/>
    </source>
</evidence>
<accession>A0AA37Q1Y1</accession>
<dbReference type="RefSeq" id="WP_284349322.1">
    <property type="nucleotide sequence ID" value="NZ_BRXS01000002.1"/>
</dbReference>
<gene>
    <name evidence="3" type="ORF">rosag_13920</name>
</gene>